<reference evidence="2 3" key="1">
    <citation type="submission" date="2014-04" db="EMBL/GenBank/DDBJ databases">
        <title>Evolutionary Origins and Diversification of the Mycorrhizal Mutualists.</title>
        <authorList>
            <consortium name="DOE Joint Genome Institute"/>
            <consortium name="Mycorrhizal Genomics Consortium"/>
            <person name="Kohler A."/>
            <person name="Kuo A."/>
            <person name="Nagy L.G."/>
            <person name="Floudas D."/>
            <person name="Copeland A."/>
            <person name="Barry K.W."/>
            <person name="Cichocki N."/>
            <person name="Veneault-Fourrey C."/>
            <person name="LaButti K."/>
            <person name="Lindquist E.A."/>
            <person name="Lipzen A."/>
            <person name="Lundell T."/>
            <person name="Morin E."/>
            <person name="Murat C."/>
            <person name="Riley R."/>
            <person name="Ohm R."/>
            <person name="Sun H."/>
            <person name="Tunlid A."/>
            <person name="Henrissat B."/>
            <person name="Grigoriev I.V."/>
            <person name="Hibbett D.S."/>
            <person name="Martin F."/>
        </authorList>
    </citation>
    <scope>NUCLEOTIDE SEQUENCE [LARGE SCALE GENOMIC DNA]</scope>
    <source>
        <strain evidence="2 3">FD-317 M1</strain>
    </source>
</reference>
<feature type="region of interest" description="Disordered" evidence="1">
    <location>
        <begin position="178"/>
        <end position="230"/>
    </location>
</feature>
<feature type="compositionally biased region" description="Low complexity" evidence="1">
    <location>
        <begin position="210"/>
        <end position="230"/>
    </location>
</feature>
<dbReference type="OrthoDB" id="3191896at2759"/>
<feature type="region of interest" description="Disordered" evidence="1">
    <location>
        <begin position="63"/>
        <end position="84"/>
    </location>
</feature>
<evidence type="ECO:0000256" key="1">
    <source>
        <dbReference type="SAM" id="MobiDB-lite"/>
    </source>
</evidence>
<evidence type="ECO:0000313" key="3">
    <source>
        <dbReference type="Proteomes" id="UP000053593"/>
    </source>
</evidence>
<keyword evidence="3" id="KW-1185">Reference proteome</keyword>
<feature type="compositionally biased region" description="Polar residues" evidence="1">
    <location>
        <begin position="178"/>
        <end position="209"/>
    </location>
</feature>
<dbReference type="HOGENOM" id="CLU_093915_0_0_1"/>
<gene>
    <name evidence="2" type="ORF">GYMLUDRAFT_43248</name>
</gene>
<sequence>MDPPESLEQIFLRVEEESQKRAQADALVAAASGEPTKPTPLDAPTLSVKAQRRGSISITRFGQLTDELSSKESTATSPPNSPTAFITTLAAQSTFYQSQILSTSRDSLVSHASDNEGLHAEEDNHVTQIHRIAAPRSLSRTVGSFLPRRLSRARSRPVIEDVDGTMVIGVSVQAATATVEESSAPDSESPLPQATVTAGNNHSLTPTLNSKASKSSLRSISSSSNWVPNSNWVTRAKDFTRRLRRKSVQPLTQTS</sequence>
<feature type="region of interest" description="Disordered" evidence="1">
    <location>
        <begin position="23"/>
        <end position="49"/>
    </location>
</feature>
<feature type="compositionally biased region" description="Polar residues" evidence="1">
    <location>
        <begin position="71"/>
        <end position="84"/>
    </location>
</feature>
<protein>
    <submittedName>
        <fullName evidence="2">Uncharacterized protein</fullName>
    </submittedName>
</protein>
<dbReference type="AlphaFoldDB" id="A0A0D0BZ66"/>
<evidence type="ECO:0000313" key="2">
    <source>
        <dbReference type="EMBL" id="KIK61166.1"/>
    </source>
</evidence>
<proteinExistence type="predicted"/>
<organism evidence="2 3">
    <name type="scientific">Collybiopsis luxurians FD-317 M1</name>
    <dbReference type="NCBI Taxonomy" id="944289"/>
    <lineage>
        <taxon>Eukaryota</taxon>
        <taxon>Fungi</taxon>
        <taxon>Dikarya</taxon>
        <taxon>Basidiomycota</taxon>
        <taxon>Agaricomycotina</taxon>
        <taxon>Agaricomycetes</taxon>
        <taxon>Agaricomycetidae</taxon>
        <taxon>Agaricales</taxon>
        <taxon>Marasmiineae</taxon>
        <taxon>Omphalotaceae</taxon>
        <taxon>Collybiopsis</taxon>
        <taxon>Collybiopsis luxurians</taxon>
    </lineage>
</organism>
<name>A0A0D0BZ66_9AGAR</name>
<dbReference type="EMBL" id="KN834772">
    <property type="protein sequence ID" value="KIK61166.1"/>
    <property type="molecule type" value="Genomic_DNA"/>
</dbReference>
<accession>A0A0D0BZ66</accession>
<dbReference type="Proteomes" id="UP000053593">
    <property type="component" value="Unassembled WGS sequence"/>
</dbReference>